<evidence type="ECO:0008006" key="2">
    <source>
        <dbReference type="Google" id="ProtNLM"/>
    </source>
</evidence>
<accession>A0A6J7WBY4</accession>
<evidence type="ECO:0000313" key="1">
    <source>
        <dbReference type="EMBL" id="CAB5194722.1"/>
    </source>
</evidence>
<sequence>MSGDSGGTQTTVQKQQIPQWVQDAGQKNLSAAYQVADNMMGPYSGPRVADMTQGQQADIGALQSNVGASNPAFAVAQNAAAGLTNYNPSQVQAQTLAGTDLSSYMNPYTQNVIGSGLQAIDLQRRQALNQAGDQALKSGAFGGSRQGVQEGVTNAGSAMQAGNLASQLMAQNFSQAQAAAQGDISRNLAAQQANQSAGLQGAGLNLSAAQGLGSLATQQQQNFLQGTSAALAGQESAQQQQQAQIAAQQQAYQEAQQFPLQQLQVPLQALGMTPYGQQTTSTGPGPSSNGLMTGLGAASAGVGILGGLNSMGAFGAGGLAAIF</sequence>
<reference evidence="1" key="1">
    <citation type="submission" date="2020-05" db="EMBL/GenBank/DDBJ databases">
        <authorList>
            <person name="Chiriac C."/>
            <person name="Salcher M."/>
            <person name="Ghai R."/>
            <person name="Kavagutti S V."/>
        </authorList>
    </citation>
    <scope>NUCLEOTIDE SEQUENCE</scope>
</reference>
<organism evidence="1">
    <name type="scientific">uncultured Caudovirales phage</name>
    <dbReference type="NCBI Taxonomy" id="2100421"/>
    <lineage>
        <taxon>Viruses</taxon>
        <taxon>Duplodnaviria</taxon>
        <taxon>Heunggongvirae</taxon>
        <taxon>Uroviricota</taxon>
        <taxon>Caudoviricetes</taxon>
        <taxon>Peduoviridae</taxon>
        <taxon>Maltschvirus</taxon>
        <taxon>Maltschvirus maltsch</taxon>
    </lineage>
</organism>
<proteinExistence type="predicted"/>
<protein>
    <recommendedName>
        <fullName evidence="2">Intramolecular chaperone auto-processing domain containing protein</fullName>
    </recommendedName>
</protein>
<dbReference type="EMBL" id="LR798222">
    <property type="protein sequence ID" value="CAB5194722.1"/>
    <property type="molecule type" value="Genomic_DNA"/>
</dbReference>
<name>A0A6J7WBY4_9CAUD</name>
<gene>
    <name evidence="1" type="ORF">UFOVP167_22</name>
</gene>